<evidence type="ECO:0000313" key="1">
    <source>
        <dbReference type="EMBL" id="CAG8582444.1"/>
    </source>
</evidence>
<proteinExistence type="predicted"/>
<sequence length="118" mass="13034">MDLDPCPKCSYANSSQVGTNDLESFLDDDMHVPKDVEETTMPVAAITGKLRRRIWTDLGTSLGLGVMLHHGTSRSTPFYDTSRLHGTPRRPLEALFDVDSHGAGIRLDGHWSRSIVPT</sequence>
<accession>A0ACA9MCK3</accession>
<reference evidence="1" key="1">
    <citation type="submission" date="2021-06" db="EMBL/GenBank/DDBJ databases">
        <authorList>
            <person name="Kallberg Y."/>
            <person name="Tangrot J."/>
            <person name="Rosling A."/>
        </authorList>
    </citation>
    <scope>NUCLEOTIDE SEQUENCE</scope>
    <source>
        <strain evidence="1">CL356</strain>
    </source>
</reference>
<evidence type="ECO:0000313" key="2">
    <source>
        <dbReference type="Proteomes" id="UP000789525"/>
    </source>
</evidence>
<dbReference type="Proteomes" id="UP000789525">
    <property type="component" value="Unassembled WGS sequence"/>
</dbReference>
<comment type="caution">
    <text evidence="1">The sequence shown here is derived from an EMBL/GenBank/DDBJ whole genome shotgun (WGS) entry which is preliminary data.</text>
</comment>
<gene>
    <name evidence="1" type="ORF">ACOLOM_LOCUS6015</name>
</gene>
<protein>
    <submittedName>
        <fullName evidence="1">5400_t:CDS:1</fullName>
    </submittedName>
</protein>
<name>A0ACA9MCK3_9GLOM</name>
<dbReference type="EMBL" id="CAJVPT010011839">
    <property type="protein sequence ID" value="CAG8582444.1"/>
    <property type="molecule type" value="Genomic_DNA"/>
</dbReference>
<organism evidence="1 2">
    <name type="scientific">Acaulospora colombiana</name>
    <dbReference type="NCBI Taxonomy" id="27376"/>
    <lineage>
        <taxon>Eukaryota</taxon>
        <taxon>Fungi</taxon>
        <taxon>Fungi incertae sedis</taxon>
        <taxon>Mucoromycota</taxon>
        <taxon>Glomeromycotina</taxon>
        <taxon>Glomeromycetes</taxon>
        <taxon>Diversisporales</taxon>
        <taxon>Acaulosporaceae</taxon>
        <taxon>Acaulospora</taxon>
    </lineage>
</organism>
<keyword evidence="2" id="KW-1185">Reference proteome</keyword>